<evidence type="ECO:0000313" key="3">
    <source>
        <dbReference type="EMBL" id="NML32576.1"/>
    </source>
</evidence>
<keyword evidence="2" id="KW-0732">Signal</keyword>
<gene>
    <name evidence="3" type="ORF">HHL14_17240</name>
</gene>
<comment type="caution">
    <text evidence="3">The sequence shown here is derived from an EMBL/GenBank/DDBJ whole genome shotgun (WGS) entry which is preliminary data.</text>
</comment>
<feature type="chain" id="PRO_5030561174" description="Secreted protein" evidence="2">
    <location>
        <begin position="33"/>
        <end position="236"/>
    </location>
</feature>
<feature type="region of interest" description="Disordered" evidence="1">
    <location>
        <begin position="117"/>
        <end position="148"/>
    </location>
</feature>
<evidence type="ECO:0008006" key="5">
    <source>
        <dbReference type="Google" id="ProtNLM"/>
    </source>
</evidence>
<dbReference type="AlphaFoldDB" id="A0A7X9X6Y3"/>
<dbReference type="RefSeq" id="WP_169498825.1">
    <property type="nucleotide sequence ID" value="NZ_JABBFZ010000009.1"/>
</dbReference>
<evidence type="ECO:0000256" key="2">
    <source>
        <dbReference type="SAM" id="SignalP"/>
    </source>
</evidence>
<protein>
    <recommendedName>
        <fullName evidence="5">Secreted protein</fullName>
    </recommendedName>
</protein>
<evidence type="ECO:0000313" key="4">
    <source>
        <dbReference type="Proteomes" id="UP000583127"/>
    </source>
</evidence>
<dbReference type="EMBL" id="JABBFZ010000009">
    <property type="protein sequence ID" value="NML32576.1"/>
    <property type="molecule type" value="Genomic_DNA"/>
</dbReference>
<name>A0A7X9X6Y3_9BURK</name>
<sequence length="236" mass="25071">MRQTSRAVSSTLFATLAAVAVTWGSASSPARAASPADPFAWPSSFVVLGDGYPHSGDVCRRLGESAATANYLDHTAMLVGCPGPGNSAAAHQILQRRHARVVGETDGVTLISIATESTPASHQNDRKHHTPTKASPFATTGTLPCERGDGPTRTRTMCKFGIVHHDDRSTTVVVYWPDDETRAIFFSANGRVIGTAATASDRPTSGNTLTQKNAGVNRISVSHERYEIEDKLLTGN</sequence>
<reference evidence="3 4" key="1">
    <citation type="submission" date="2020-04" db="EMBL/GenBank/DDBJ databases">
        <title>Paraburkholderia sp. G-4-1-8 isolated from soil.</title>
        <authorList>
            <person name="Dahal R.H."/>
        </authorList>
    </citation>
    <scope>NUCLEOTIDE SEQUENCE [LARGE SCALE GENOMIC DNA]</scope>
    <source>
        <strain evidence="3 4">G-4-1-8</strain>
    </source>
</reference>
<dbReference type="Proteomes" id="UP000583127">
    <property type="component" value="Unassembled WGS sequence"/>
</dbReference>
<proteinExistence type="predicted"/>
<organism evidence="3 4">
    <name type="scientific">Paraburkholderia antibiotica</name>
    <dbReference type="NCBI Taxonomy" id="2728839"/>
    <lineage>
        <taxon>Bacteria</taxon>
        <taxon>Pseudomonadati</taxon>
        <taxon>Pseudomonadota</taxon>
        <taxon>Betaproteobacteria</taxon>
        <taxon>Burkholderiales</taxon>
        <taxon>Burkholderiaceae</taxon>
        <taxon>Paraburkholderia</taxon>
    </lineage>
</organism>
<keyword evidence="4" id="KW-1185">Reference proteome</keyword>
<feature type="signal peptide" evidence="2">
    <location>
        <begin position="1"/>
        <end position="32"/>
    </location>
</feature>
<accession>A0A7X9X6Y3</accession>
<evidence type="ECO:0000256" key="1">
    <source>
        <dbReference type="SAM" id="MobiDB-lite"/>
    </source>
</evidence>